<comment type="caution">
    <text evidence="4">The sequence shown here is derived from an EMBL/GenBank/DDBJ whole genome shotgun (WGS) entry which is preliminary data.</text>
</comment>
<evidence type="ECO:0000256" key="2">
    <source>
        <dbReference type="SAM" id="MobiDB-lite"/>
    </source>
</evidence>
<feature type="coiled-coil region" evidence="1">
    <location>
        <begin position="152"/>
        <end position="221"/>
    </location>
</feature>
<sequence>MPKKKKPNSKSKKKRSNTNSTSTSNANFNHDTNPDPMAVGIVSEEDQPPPSPTSPMSTTSSFVMIQQSTSPPHPSKSLPPMEMEEVVENTCKDEMNKEVGALKSLNTALVKDIDRMRDEMQRIRTQMTDEVADCDRDQFAKLDASGIFSRLRLSTVERMSEMERKVRSLEEAEKKSQSEILSLKKKNESEFGRILEMEKTNEELKGEVVDLQKELESKSVEVLKAQVLSGSLKEHISSLEEDVRMNGDLKAEMGLLIREVEAKSAIVCEVEKMNEVMKSEFEAKFMDFEEEIKVLNEQLRVLKKRDEAKASQVTNLERKKKNLKDEIVILKSRDSNRSLIISDLEKKKAEIEMSAKRSMEEATNSAPLIAAMEAKNGELAEERATLLMEKEQTKKTIAELGDLVEFMTMDIAEKSKDIESLKFNLNCLLEEVAEKEATKENKEKSYEIAAKDASKRIKELRKNVKLIVKERDDLERANSAMSIDLRIKTEGNEQKQKSWNIAMDDLEWRVKELEKNTEIIVSERDNLELQRQDSEAEIGSLKEDVERLRTQTEKLIKKMKSEVEAKEVVKKKNENLQEQIQSLQDQNDWISDQLEKKEFIYDLANEEFSRRLGEFYREIQMIEKEKNEINKQYQLLQEQSKKLRTEAEEKEARLKIEIEAGKGELKKLRSEKDSQIALSQQQIDRLTSISREQAKDVLRMQEENSNGQRNVETQKEIMKGLKKQIKELHRTKDSTEHQFRMLKDVKVSDDVQLSIAKRDADNAERKMVDAVTHRERTISLMKNTVKFMKMIRSENESTDHTGQTEVNNAKKIPELKPFLLELESVKKMYKEICEELKKKENRYGKLVEVAVMEKKRGNFWASFTSIIGMVVALSIAIYAGKSKH</sequence>
<keyword evidence="5" id="KW-1185">Reference proteome</keyword>
<accession>A0A0K9NTY2</accession>
<gene>
    <name evidence="4" type="ORF">ZOSMA_5G01110</name>
</gene>
<evidence type="ECO:0000256" key="3">
    <source>
        <dbReference type="SAM" id="Phobius"/>
    </source>
</evidence>
<reference evidence="5" key="1">
    <citation type="journal article" date="2016" name="Nature">
        <title>The genome of the seagrass Zostera marina reveals angiosperm adaptation to the sea.</title>
        <authorList>
            <person name="Olsen J.L."/>
            <person name="Rouze P."/>
            <person name="Verhelst B."/>
            <person name="Lin Y.-C."/>
            <person name="Bayer T."/>
            <person name="Collen J."/>
            <person name="Dattolo E."/>
            <person name="De Paoli E."/>
            <person name="Dittami S."/>
            <person name="Maumus F."/>
            <person name="Michel G."/>
            <person name="Kersting A."/>
            <person name="Lauritano C."/>
            <person name="Lohaus R."/>
            <person name="Toepel M."/>
            <person name="Tonon T."/>
            <person name="Vanneste K."/>
            <person name="Amirebrahimi M."/>
            <person name="Brakel J."/>
            <person name="Bostroem C."/>
            <person name="Chovatia M."/>
            <person name="Grimwood J."/>
            <person name="Jenkins J.W."/>
            <person name="Jueterbock A."/>
            <person name="Mraz A."/>
            <person name="Stam W.T."/>
            <person name="Tice H."/>
            <person name="Bornberg-Bauer E."/>
            <person name="Green P.J."/>
            <person name="Pearson G.A."/>
            <person name="Procaccini G."/>
            <person name="Duarte C.M."/>
            <person name="Schmutz J."/>
            <person name="Reusch T.B.H."/>
            <person name="Van de Peer Y."/>
        </authorList>
    </citation>
    <scope>NUCLEOTIDE SEQUENCE [LARGE SCALE GENOMIC DNA]</scope>
    <source>
        <strain evidence="5">cv. Finnish</strain>
    </source>
</reference>
<evidence type="ECO:0000313" key="5">
    <source>
        <dbReference type="Proteomes" id="UP000036987"/>
    </source>
</evidence>
<keyword evidence="3" id="KW-0472">Membrane</keyword>
<proteinExistence type="predicted"/>
<dbReference type="Proteomes" id="UP000036987">
    <property type="component" value="Unassembled WGS sequence"/>
</dbReference>
<feature type="transmembrane region" description="Helical" evidence="3">
    <location>
        <begin position="859"/>
        <end position="879"/>
    </location>
</feature>
<dbReference type="EMBL" id="LFYR01001623">
    <property type="protein sequence ID" value="KMZ60246.1"/>
    <property type="molecule type" value="Genomic_DNA"/>
</dbReference>
<evidence type="ECO:0000256" key="1">
    <source>
        <dbReference type="SAM" id="Coils"/>
    </source>
</evidence>
<dbReference type="AlphaFoldDB" id="A0A0K9NTY2"/>
<keyword evidence="3" id="KW-0812">Transmembrane</keyword>
<feature type="coiled-coil region" evidence="1">
    <location>
        <begin position="711"/>
        <end position="738"/>
    </location>
</feature>
<name>A0A0K9NTY2_ZOSMR</name>
<protein>
    <submittedName>
        <fullName evidence="4">Uncharacterized protein</fullName>
    </submittedName>
</protein>
<keyword evidence="3" id="KW-1133">Transmembrane helix</keyword>
<keyword evidence="1" id="KW-0175">Coiled coil</keyword>
<evidence type="ECO:0000313" key="4">
    <source>
        <dbReference type="EMBL" id="KMZ60246.1"/>
    </source>
</evidence>
<feature type="coiled-coil region" evidence="1">
    <location>
        <begin position="278"/>
        <end position="671"/>
    </location>
</feature>
<organism evidence="4 5">
    <name type="scientific">Zostera marina</name>
    <name type="common">Eelgrass</name>
    <dbReference type="NCBI Taxonomy" id="29655"/>
    <lineage>
        <taxon>Eukaryota</taxon>
        <taxon>Viridiplantae</taxon>
        <taxon>Streptophyta</taxon>
        <taxon>Embryophyta</taxon>
        <taxon>Tracheophyta</taxon>
        <taxon>Spermatophyta</taxon>
        <taxon>Magnoliopsida</taxon>
        <taxon>Liliopsida</taxon>
        <taxon>Zosteraceae</taxon>
        <taxon>Zostera</taxon>
    </lineage>
</organism>
<feature type="compositionally biased region" description="Low complexity" evidence="2">
    <location>
        <begin position="17"/>
        <end position="29"/>
    </location>
</feature>
<feature type="compositionally biased region" description="Basic residues" evidence="2">
    <location>
        <begin position="1"/>
        <end position="16"/>
    </location>
</feature>
<feature type="region of interest" description="Disordered" evidence="2">
    <location>
        <begin position="1"/>
        <end position="83"/>
    </location>
</feature>
<dbReference type="STRING" id="29655.A0A0K9NTY2"/>